<accession>A0A0F9GRE9</accession>
<dbReference type="EMBL" id="LAZR01017207">
    <property type="protein sequence ID" value="KKM01394.1"/>
    <property type="molecule type" value="Genomic_DNA"/>
</dbReference>
<evidence type="ECO:0000313" key="1">
    <source>
        <dbReference type="EMBL" id="KKM01394.1"/>
    </source>
</evidence>
<proteinExistence type="predicted"/>
<comment type="caution">
    <text evidence="1">The sequence shown here is derived from an EMBL/GenBank/DDBJ whole genome shotgun (WGS) entry which is preliminary data.</text>
</comment>
<organism evidence="1">
    <name type="scientific">marine sediment metagenome</name>
    <dbReference type="NCBI Taxonomy" id="412755"/>
    <lineage>
        <taxon>unclassified sequences</taxon>
        <taxon>metagenomes</taxon>
        <taxon>ecological metagenomes</taxon>
    </lineage>
</organism>
<protein>
    <submittedName>
        <fullName evidence="1">Uncharacterized protein</fullName>
    </submittedName>
</protein>
<name>A0A0F9GRE9_9ZZZZ</name>
<dbReference type="AlphaFoldDB" id="A0A0F9GRE9"/>
<reference evidence="1" key="1">
    <citation type="journal article" date="2015" name="Nature">
        <title>Complex archaea that bridge the gap between prokaryotes and eukaryotes.</title>
        <authorList>
            <person name="Spang A."/>
            <person name="Saw J.H."/>
            <person name="Jorgensen S.L."/>
            <person name="Zaremba-Niedzwiedzka K."/>
            <person name="Martijn J."/>
            <person name="Lind A.E."/>
            <person name="van Eijk R."/>
            <person name="Schleper C."/>
            <person name="Guy L."/>
            <person name="Ettema T.J."/>
        </authorList>
    </citation>
    <scope>NUCLEOTIDE SEQUENCE</scope>
</reference>
<gene>
    <name evidence="1" type="ORF">LCGC14_1794880</name>
</gene>
<sequence length="49" mass="6009">MIPGQTRHVRLYGYNSFKLLYINQRLTLNEKILDMPYFSLYSNHIIYRN</sequence>